<protein>
    <submittedName>
        <fullName evidence="2">Uncharacterized protein</fullName>
    </submittedName>
</protein>
<feature type="chain" id="PRO_5042998116" evidence="1">
    <location>
        <begin position="27"/>
        <end position="480"/>
    </location>
</feature>
<dbReference type="PROSITE" id="PS51257">
    <property type="entry name" value="PROKAR_LIPOPROTEIN"/>
    <property type="match status" value="1"/>
</dbReference>
<proteinExistence type="predicted"/>
<evidence type="ECO:0000313" key="2">
    <source>
        <dbReference type="EMBL" id="KAK6335070.1"/>
    </source>
</evidence>
<keyword evidence="3" id="KW-1185">Reference proteome</keyword>
<organism evidence="2 3">
    <name type="scientific">Orbilia javanica</name>
    <dbReference type="NCBI Taxonomy" id="47235"/>
    <lineage>
        <taxon>Eukaryota</taxon>
        <taxon>Fungi</taxon>
        <taxon>Dikarya</taxon>
        <taxon>Ascomycota</taxon>
        <taxon>Pezizomycotina</taxon>
        <taxon>Orbiliomycetes</taxon>
        <taxon>Orbiliales</taxon>
        <taxon>Orbiliaceae</taxon>
        <taxon>Orbilia</taxon>
    </lineage>
</organism>
<sequence>MKYLGRRPALEILCAIIFSLGCAVSAQDSFCDKYTRVLFKDATGSNQYAFMTRLINTAFIGNYSGPSTVEITGILSPGTFNGKGISLLPYFNGGLASANRGYRPGNRTVINFLDDGGAFALAQGKPSYGPRSNQYKLFSHMYQYFGGMLGCSFYGQDGFPVYQGSGRMYEIHKFMNLAPLQLGYFIQELSLAAISLGVAEGDVIAVASMLNTTFGQACAPAAVVIPDVPKDLQAMCINTACPLAKDPICGTYNHQGGFGIDPSPADATAGPQDTDIAPLAFSIANGGRGQYRTMTTSDIDITTTIGGKKTLISTFTVVALPDAPVSFTPSEILITTVVDGTETVIPSQTLVPVGGGFTVTGATESTTDGWIYSRDFTSVVPSSVIKETIVVLTTNKTVITSTFSVTVINTALSEFKEGLSLVTLTSEYTSGGGVFTTTVTTEIRQATSTSTQSQNAAATQTAAPLLMALVGAGVFGHILY</sequence>
<dbReference type="EMBL" id="JAVHNR010000008">
    <property type="protein sequence ID" value="KAK6335070.1"/>
    <property type="molecule type" value="Genomic_DNA"/>
</dbReference>
<accession>A0AAN8RL35</accession>
<reference evidence="2 3" key="1">
    <citation type="submission" date="2019-10" db="EMBL/GenBank/DDBJ databases">
        <authorList>
            <person name="Palmer J.M."/>
        </authorList>
    </citation>
    <scope>NUCLEOTIDE SEQUENCE [LARGE SCALE GENOMIC DNA]</scope>
    <source>
        <strain evidence="2 3">TWF718</strain>
    </source>
</reference>
<dbReference type="Proteomes" id="UP001313282">
    <property type="component" value="Unassembled WGS sequence"/>
</dbReference>
<evidence type="ECO:0000256" key="1">
    <source>
        <dbReference type="SAM" id="SignalP"/>
    </source>
</evidence>
<keyword evidence="1" id="KW-0732">Signal</keyword>
<evidence type="ECO:0000313" key="3">
    <source>
        <dbReference type="Proteomes" id="UP001313282"/>
    </source>
</evidence>
<dbReference type="AlphaFoldDB" id="A0AAN8RL35"/>
<comment type="caution">
    <text evidence="2">The sequence shown here is derived from an EMBL/GenBank/DDBJ whole genome shotgun (WGS) entry which is preliminary data.</text>
</comment>
<name>A0AAN8RL35_9PEZI</name>
<gene>
    <name evidence="2" type="ORF">TWF718_010512</name>
</gene>
<feature type="signal peptide" evidence="1">
    <location>
        <begin position="1"/>
        <end position="26"/>
    </location>
</feature>